<keyword evidence="3" id="KW-1185">Reference proteome</keyword>
<dbReference type="AlphaFoldDB" id="A0AA86QP59"/>
<organism evidence="1">
    <name type="scientific">Hexamita inflata</name>
    <dbReference type="NCBI Taxonomy" id="28002"/>
    <lineage>
        <taxon>Eukaryota</taxon>
        <taxon>Metamonada</taxon>
        <taxon>Diplomonadida</taxon>
        <taxon>Hexamitidae</taxon>
        <taxon>Hexamitinae</taxon>
        <taxon>Hexamita</taxon>
    </lineage>
</organism>
<dbReference type="EMBL" id="CATOUU010000879">
    <property type="protein sequence ID" value="CAI9956719.1"/>
    <property type="molecule type" value="Genomic_DNA"/>
</dbReference>
<evidence type="ECO:0000313" key="2">
    <source>
        <dbReference type="EMBL" id="CAL6049352.1"/>
    </source>
</evidence>
<comment type="caution">
    <text evidence="1">The sequence shown here is derived from an EMBL/GenBank/DDBJ whole genome shotgun (WGS) entry which is preliminary data.</text>
</comment>
<reference evidence="1" key="1">
    <citation type="submission" date="2023-06" db="EMBL/GenBank/DDBJ databases">
        <authorList>
            <person name="Kurt Z."/>
        </authorList>
    </citation>
    <scope>NUCLEOTIDE SEQUENCE</scope>
</reference>
<sequence>MSKFLILIFQQCYKSEFYHSKVTEGTIEYHTQIYRITFLVYLKTSFSGLGNLALEDYSSFKNQITCGIQVYLVIVMRLLIFRFFWIKWQYETCYWCGNVIIAQFICNQNINKINILNEIQIVCQIWDSLSKVLKVSKSIQNNIRITKFWQTVGGKHVIWVQKSQLFQSPEQYSIFKIIYSFAYTEQLKKPYVSQSICKYVCRSLAYKG</sequence>
<accession>A0AA86QP59</accession>
<dbReference type="Proteomes" id="UP001642409">
    <property type="component" value="Unassembled WGS sequence"/>
</dbReference>
<reference evidence="2 3" key="2">
    <citation type="submission" date="2024-07" db="EMBL/GenBank/DDBJ databases">
        <authorList>
            <person name="Akdeniz Z."/>
        </authorList>
    </citation>
    <scope>NUCLEOTIDE SEQUENCE [LARGE SCALE GENOMIC DNA]</scope>
</reference>
<evidence type="ECO:0000313" key="1">
    <source>
        <dbReference type="EMBL" id="CAI9956719.1"/>
    </source>
</evidence>
<evidence type="ECO:0000313" key="3">
    <source>
        <dbReference type="Proteomes" id="UP001642409"/>
    </source>
</evidence>
<dbReference type="EMBL" id="CAXDID020000179">
    <property type="protein sequence ID" value="CAL6049352.1"/>
    <property type="molecule type" value="Genomic_DNA"/>
</dbReference>
<name>A0AA86QP59_9EUKA</name>
<proteinExistence type="predicted"/>
<protein>
    <submittedName>
        <fullName evidence="2">Hypothetical_protein</fullName>
    </submittedName>
</protein>
<gene>
    <name evidence="2" type="ORF">HINF_LOCUS43206</name>
    <name evidence="1" type="ORF">HINF_LOCUS44364</name>
</gene>